<keyword evidence="6" id="KW-1185">Reference proteome</keyword>
<comment type="caution">
    <text evidence="5">The sequence shown here is derived from an EMBL/GenBank/DDBJ whole genome shotgun (WGS) entry which is preliminary data.</text>
</comment>
<dbReference type="PROSITE" id="PS00061">
    <property type="entry name" value="ADH_SHORT"/>
    <property type="match status" value="1"/>
</dbReference>
<evidence type="ECO:0000259" key="4">
    <source>
        <dbReference type="SMART" id="SM00822"/>
    </source>
</evidence>
<dbReference type="PANTHER" id="PTHR43669">
    <property type="entry name" value="5-KETO-D-GLUCONATE 5-REDUCTASE"/>
    <property type="match status" value="1"/>
</dbReference>
<evidence type="ECO:0000256" key="3">
    <source>
        <dbReference type="SAM" id="MobiDB-lite"/>
    </source>
</evidence>
<dbReference type="PRINTS" id="PR00081">
    <property type="entry name" value="GDHRDH"/>
</dbReference>
<dbReference type="CDD" id="cd05233">
    <property type="entry name" value="SDR_c"/>
    <property type="match status" value="1"/>
</dbReference>
<dbReference type="SMART" id="SM00822">
    <property type="entry name" value="PKS_KR"/>
    <property type="match status" value="1"/>
</dbReference>
<dbReference type="PANTHER" id="PTHR43669:SF3">
    <property type="entry name" value="ALCOHOL DEHYDROGENASE, PUTATIVE (AFU_ORTHOLOGUE AFUA_3G03445)-RELATED"/>
    <property type="match status" value="1"/>
</dbReference>
<keyword evidence="2" id="KW-0560">Oxidoreductase</keyword>
<dbReference type="InterPro" id="IPR036291">
    <property type="entry name" value="NAD(P)-bd_dom_sf"/>
</dbReference>
<sequence>MKDLAGKVAVITGGASGIGLATARALAREGVKLVLADIEQAALDRATAELAAAGAEAAGVVADVSKLEDVEALADAAWERFGAAHIVFSNAGVGVFGPVHEMSHADWRWTVNVNLWGPIHGVEVFMPRLIRQGQGGHMLFTASFAGLVSNRNLAPYSVTKAAVVSLAECVARDGKPFNIGASVLCPMRVATAIDDSHRNRPAEFGGPEAAKPYTDRDSGKLEGRTLAAQDVGELVVAALKRGDLYILTHRETGVYLERRAARLQAALAHAL</sequence>
<dbReference type="RefSeq" id="WP_376830378.1">
    <property type="nucleotide sequence ID" value="NZ_JBHLWR010000006.1"/>
</dbReference>
<dbReference type="SUPFAM" id="SSF51735">
    <property type="entry name" value="NAD(P)-binding Rossmann-fold domains"/>
    <property type="match status" value="1"/>
</dbReference>
<dbReference type="InterPro" id="IPR020904">
    <property type="entry name" value="Sc_DH/Rdtase_CS"/>
</dbReference>
<organism evidence="5 6">
    <name type="scientific">Camelimonas abortus</name>
    <dbReference type="NCBI Taxonomy" id="1017184"/>
    <lineage>
        <taxon>Bacteria</taxon>
        <taxon>Pseudomonadati</taxon>
        <taxon>Pseudomonadota</taxon>
        <taxon>Alphaproteobacteria</taxon>
        <taxon>Hyphomicrobiales</taxon>
        <taxon>Chelatococcaceae</taxon>
        <taxon>Camelimonas</taxon>
    </lineage>
</organism>
<evidence type="ECO:0000256" key="2">
    <source>
        <dbReference type="ARBA" id="ARBA00023002"/>
    </source>
</evidence>
<dbReference type="EMBL" id="JBHRUV010000080">
    <property type="protein sequence ID" value="MFC3267127.1"/>
    <property type="molecule type" value="Genomic_DNA"/>
</dbReference>
<accession>A0ABV7LH60</accession>
<evidence type="ECO:0000256" key="1">
    <source>
        <dbReference type="ARBA" id="ARBA00006484"/>
    </source>
</evidence>
<evidence type="ECO:0000313" key="5">
    <source>
        <dbReference type="EMBL" id="MFC3267127.1"/>
    </source>
</evidence>
<proteinExistence type="inferred from homology"/>
<protein>
    <submittedName>
        <fullName evidence="5">SDR family NAD(P)-dependent oxidoreductase</fullName>
    </submittedName>
</protein>
<dbReference type="InterPro" id="IPR057326">
    <property type="entry name" value="KR_dom"/>
</dbReference>
<gene>
    <name evidence="5" type="ORF">ACFOEX_12300</name>
</gene>
<name>A0ABV7LH60_9HYPH</name>
<evidence type="ECO:0000313" key="6">
    <source>
        <dbReference type="Proteomes" id="UP001595536"/>
    </source>
</evidence>
<comment type="similarity">
    <text evidence="1">Belongs to the short-chain dehydrogenases/reductases (SDR) family.</text>
</comment>
<reference evidence="6" key="1">
    <citation type="journal article" date="2019" name="Int. J. Syst. Evol. Microbiol.">
        <title>The Global Catalogue of Microorganisms (GCM) 10K type strain sequencing project: providing services to taxonomists for standard genome sequencing and annotation.</title>
        <authorList>
            <consortium name="The Broad Institute Genomics Platform"/>
            <consortium name="The Broad Institute Genome Sequencing Center for Infectious Disease"/>
            <person name="Wu L."/>
            <person name="Ma J."/>
        </authorList>
    </citation>
    <scope>NUCLEOTIDE SEQUENCE [LARGE SCALE GENOMIC DNA]</scope>
    <source>
        <strain evidence="6">CCM 7941</strain>
    </source>
</reference>
<dbReference type="Gene3D" id="3.40.50.720">
    <property type="entry name" value="NAD(P)-binding Rossmann-like Domain"/>
    <property type="match status" value="1"/>
</dbReference>
<dbReference type="Proteomes" id="UP001595536">
    <property type="component" value="Unassembled WGS sequence"/>
</dbReference>
<dbReference type="InterPro" id="IPR002347">
    <property type="entry name" value="SDR_fam"/>
</dbReference>
<feature type="domain" description="Ketoreductase" evidence="4">
    <location>
        <begin position="7"/>
        <end position="190"/>
    </location>
</feature>
<dbReference type="Pfam" id="PF00106">
    <property type="entry name" value="adh_short"/>
    <property type="match status" value="1"/>
</dbReference>
<feature type="region of interest" description="Disordered" evidence="3">
    <location>
        <begin position="198"/>
        <end position="219"/>
    </location>
</feature>